<dbReference type="InterPro" id="IPR055259">
    <property type="entry name" value="YkvP/CgeB_Glyco_trans-like"/>
</dbReference>
<feature type="compositionally biased region" description="Basic and acidic residues" evidence="1">
    <location>
        <begin position="357"/>
        <end position="372"/>
    </location>
</feature>
<evidence type="ECO:0000259" key="2">
    <source>
        <dbReference type="Pfam" id="PF13524"/>
    </source>
</evidence>
<evidence type="ECO:0000256" key="1">
    <source>
        <dbReference type="SAM" id="MobiDB-lite"/>
    </source>
</evidence>
<feature type="region of interest" description="Disordered" evidence="1">
    <location>
        <begin position="350"/>
        <end position="372"/>
    </location>
</feature>
<sequence>MKLVVLGLTLSSSWGNGHATTYRALLDAFAARGHDILFLERDMPWYAEQRDLVDPTYCRLAFYRDTAELRRWSRAISAADAVIVGSYVPDGIQVGRYVQDVAEGVTAFYDIDTPVTLARLERDDCSYLSADLVAGYDVYLSFTGGPMLRQIELRYGSPATRALYCSVDPDAYPVLDLPKRWDLTYLGTYSPDRQPMLERLLVEPARQRPDLRFAVAGPQYPPDIAWPANVERIDHLPPAEHAAFYNSSRYTLNVTRADMVAAGWSPSVRLFEAAATATPIISDVWPGIGTLLEPDREIILAEHGDRVLRILDQDRREIGRAARERVLHSHSAVHRAAELERHLAEAARPVRAVPHILPDDSEKTTDAKRTMA</sequence>
<dbReference type="Gene3D" id="3.40.50.2000">
    <property type="entry name" value="Glycogen Phosphorylase B"/>
    <property type="match status" value="1"/>
</dbReference>
<accession>A0A1T5GFI0</accession>
<gene>
    <name evidence="3" type="ORF">SAMN06295920_11453</name>
</gene>
<name>A0A1T5GFI0_9SPHN</name>
<protein>
    <submittedName>
        <fullName evidence="3">Spore maturation protein CgeB</fullName>
    </submittedName>
</protein>
<evidence type="ECO:0000313" key="4">
    <source>
        <dbReference type="Proteomes" id="UP000189818"/>
    </source>
</evidence>
<reference evidence="4" key="1">
    <citation type="submission" date="2017-02" db="EMBL/GenBank/DDBJ databases">
        <authorList>
            <person name="Varghese N."/>
            <person name="Submissions S."/>
        </authorList>
    </citation>
    <scope>NUCLEOTIDE SEQUENCE [LARGE SCALE GENOMIC DNA]</scope>
    <source>
        <strain evidence="4">UM2</strain>
    </source>
</reference>
<dbReference type="RefSeq" id="WP_079650555.1">
    <property type="nucleotide sequence ID" value="NZ_FUYM01000014.1"/>
</dbReference>
<dbReference type="OrthoDB" id="9774625at2"/>
<dbReference type="SUPFAM" id="SSF53756">
    <property type="entry name" value="UDP-Glycosyltransferase/glycogen phosphorylase"/>
    <property type="match status" value="1"/>
</dbReference>
<proteinExistence type="predicted"/>
<organism evidence="3 4">
    <name type="scientific">Rhizorhabdus histidinilytica</name>
    <dbReference type="NCBI Taxonomy" id="439228"/>
    <lineage>
        <taxon>Bacteria</taxon>
        <taxon>Pseudomonadati</taxon>
        <taxon>Pseudomonadota</taxon>
        <taxon>Alphaproteobacteria</taxon>
        <taxon>Sphingomonadales</taxon>
        <taxon>Sphingomonadaceae</taxon>
        <taxon>Rhizorhabdus</taxon>
    </lineage>
</organism>
<dbReference type="Proteomes" id="UP000189818">
    <property type="component" value="Unassembled WGS sequence"/>
</dbReference>
<dbReference type="Pfam" id="PF13524">
    <property type="entry name" value="Glyco_trans_1_2"/>
    <property type="match status" value="1"/>
</dbReference>
<evidence type="ECO:0000313" key="3">
    <source>
        <dbReference type="EMBL" id="SKC07184.1"/>
    </source>
</evidence>
<dbReference type="EMBL" id="FUYM01000014">
    <property type="protein sequence ID" value="SKC07184.1"/>
    <property type="molecule type" value="Genomic_DNA"/>
</dbReference>
<dbReference type="AlphaFoldDB" id="A0A1T5GFI0"/>
<dbReference type="STRING" id="439228.SAMN06295920_11453"/>
<feature type="domain" description="Spore protein YkvP/CgeB glycosyl transferase-like" evidence="2">
    <location>
        <begin position="194"/>
        <end position="340"/>
    </location>
</feature>
<keyword evidence="4" id="KW-1185">Reference proteome</keyword>